<dbReference type="InterPro" id="IPR001829">
    <property type="entry name" value="Pili_assmbl_chaperone_bac"/>
</dbReference>
<evidence type="ECO:0000256" key="4">
    <source>
        <dbReference type="ARBA" id="ARBA00022764"/>
    </source>
</evidence>
<dbReference type="Proteomes" id="UP000438983">
    <property type="component" value="Chromosome"/>
</dbReference>
<dbReference type="OrthoDB" id="9131059at2"/>
<keyword evidence="4" id="KW-0574">Periplasm</keyword>
<dbReference type="PANTHER" id="PTHR30251">
    <property type="entry name" value="PILUS ASSEMBLY CHAPERONE"/>
    <property type="match status" value="1"/>
</dbReference>
<dbReference type="SUPFAM" id="SSF49584">
    <property type="entry name" value="Periplasmic chaperone C-domain"/>
    <property type="match status" value="1"/>
</dbReference>
<evidence type="ECO:0000313" key="10">
    <source>
        <dbReference type="Proteomes" id="UP000438983"/>
    </source>
</evidence>
<dbReference type="InterPro" id="IPR016148">
    <property type="entry name" value="Pili_assmbl_chaperone_C"/>
</dbReference>
<proteinExistence type="inferred from homology"/>
<dbReference type="EMBL" id="CP046902">
    <property type="protein sequence ID" value="QGZ28605.1"/>
    <property type="molecule type" value="Genomic_DNA"/>
</dbReference>
<dbReference type="InterPro" id="IPR036316">
    <property type="entry name" value="Pili_assmbl_chap_C_dom_sf"/>
</dbReference>
<dbReference type="GO" id="GO:0071555">
    <property type="term" value="P:cell wall organization"/>
    <property type="evidence" value="ECO:0007669"/>
    <property type="project" value="InterPro"/>
</dbReference>
<dbReference type="InterPro" id="IPR013783">
    <property type="entry name" value="Ig-like_fold"/>
</dbReference>
<dbReference type="Gene3D" id="2.60.40.10">
    <property type="entry name" value="Immunoglobulins"/>
    <property type="match status" value="2"/>
</dbReference>
<dbReference type="InterPro" id="IPR016147">
    <property type="entry name" value="Pili_assmbl_chaperone_N"/>
</dbReference>
<evidence type="ECO:0000259" key="8">
    <source>
        <dbReference type="Pfam" id="PF02753"/>
    </source>
</evidence>
<dbReference type="RefSeq" id="WP_158186209.1">
    <property type="nucleotide sequence ID" value="NZ_CP046902.1"/>
</dbReference>
<keyword evidence="5" id="KW-0143">Chaperone</keyword>
<keyword evidence="3 6" id="KW-0732">Signal</keyword>
<evidence type="ECO:0000256" key="5">
    <source>
        <dbReference type="ARBA" id="ARBA00023186"/>
    </source>
</evidence>
<dbReference type="AlphaFoldDB" id="A0A6I6LJJ3"/>
<feature type="domain" description="Pili assembly chaperone N-terminal" evidence="7">
    <location>
        <begin position="23"/>
        <end position="145"/>
    </location>
</feature>
<reference evidence="9 10" key="1">
    <citation type="submission" date="2019-12" db="EMBL/GenBank/DDBJ databases">
        <title>Complete genome sequence of Pseudomonas stutzeri.</title>
        <authorList>
            <person name="Lim S.R."/>
            <person name="Kim J.H."/>
        </authorList>
    </citation>
    <scope>NUCLEOTIDE SEQUENCE [LARGE SCALE GENOMIC DNA]</scope>
    <source>
        <strain evidence="9 10">PM101005</strain>
    </source>
</reference>
<dbReference type="GO" id="GO:0030288">
    <property type="term" value="C:outer membrane-bounded periplasmic space"/>
    <property type="evidence" value="ECO:0007669"/>
    <property type="project" value="InterPro"/>
</dbReference>
<dbReference type="PANTHER" id="PTHR30251:SF25">
    <property type="entry name" value="FIMBRIAE CHAPARONE"/>
    <property type="match status" value="1"/>
</dbReference>
<gene>
    <name evidence="9" type="ORF">GQA94_00470</name>
</gene>
<dbReference type="InterPro" id="IPR050643">
    <property type="entry name" value="Periplasmic_pilus_chap"/>
</dbReference>
<name>A0A6I6LJJ3_STUST</name>
<accession>A0A6I6LJJ3</accession>
<comment type="similarity">
    <text evidence="2">Belongs to the periplasmic pilus chaperone family.</text>
</comment>
<protein>
    <submittedName>
        <fullName evidence="9">Fimbria/pilus periplasmic chaperone</fullName>
    </submittedName>
</protein>
<evidence type="ECO:0000256" key="3">
    <source>
        <dbReference type="ARBA" id="ARBA00022729"/>
    </source>
</evidence>
<feature type="signal peptide" evidence="6">
    <location>
        <begin position="1"/>
        <end position="22"/>
    </location>
</feature>
<dbReference type="InterPro" id="IPR008962">
    <property type="entry name" value="PapD-like_sf"/>
</dbReference>
<dbReference type="Pfam" id="PF00345">
    <property type="entry name" value="PapD_N"/>
    <property type="match status" value="1"/>
</dbReference>
<evidence type="ECO:0000313" key="9">
    <source>
        <dbReference type="EMBL" id="QGZ28605.1"/>
    </source>
</evidence>
<organism evidence="9 10">
    <name type="scientific">Stutzerimonas stutzeri</name>
    <name type="common">Pseudomonas stutzeri</name>
    <dbReference type="NCBI Taxonomy" id="316"/>
    <lineage>
        <taxon>Bacteria</taxon>
        <taxon>Pseudomonadati</taxon>
        <taxon>Pseudomonadota</taxon>
        <taxon>Gammaproteobacteria</taxon>
        <taxon>Pseudomonadales</taxon>
        <taxon>Pseudomonadaceae</taxon>
        <taxon>Stutzerimonas</taxon>
    </lineage>
</organism>
<feature type="chain" id="PRO_5026316080" evidence="6">
    <location>
        <begin position="23"/>
        <end position="238"/>
    </location>
</feature>
<dbReference type="Pfam" id="PF02753">
    <property type="entry name" value="PapD_C"/>
    <property type="match status" value="1"/>
</dbReference>
<dbReference type="SUPFAM" id="SSF49354">
    <property type="entry name" value="PapD-like"/>
    <property type="match status" value="1"/>
</dbReference>
<evidence type="ECO:0000256" key="6">
    <source>
        <dbReference type="SAM" id="SignalP"/>
    </source>
</evidence>
<evidence type="ECO:0000256" key="2">
    <source>
        <dbReference type="ARBA" id="ARBA00007399"/>
    </source>
</evidence>
<feature type="domain" description="Pili assembly chaperone C-terminal" evidence="8">
    <location>
        <begin position="167"/>
        <end position="229"/>
    </location>
</feature>
<evidence type="ECO:0000259" key="7">
    <source>
        <dbReference type="Pfam" id="PF00345"/>
    </source>
</evidence>
<sequence length="238" mass="25921">MPIKSLAVLLVALLLGHGQAQASVVMGGTRVIYHADAREKTLQLSNTDNHPNLVQIWLDRGNAASTLETADAPFVASPQIFRMEPHAGQMVRLIFTGEALPQDRESVFYLNFSQVPALKASEHDANKLVLMFSSRLKVFYRPKGLAGTPNDLAKQFNVRRVGNAVEVDNPTGYHGVLRGASLVVNGKALPLAESQLLDPASQTRWPLPDGVGNAHDALLRLTLVNDYGVDVIHELPLH</sequence>
<comment type="subcellular location">
    <subcellularLocation>
        <location evidence="1">Periplasm</location>
    </subcellularLocation>
</comment>
<dbReference type="PRINTS" id="PR00969">
    <property type="entry name" value="CHAPERONPILI"/>
</dbReference>
<evidence type="ECO:0000256" key="1">
    <source>
        <dbReference type="ARBA" id="ARBA00004418"/>
    </source>
</evidence>